<comment type="caution">
    <text evidence="2">The sequence shown here is derived from an EMBL/GenBank/DDBJ whole genome shotgun (WGS) entry which is preliminary data.</text>
</comment>
<gene>
    <name evidence="2" type="ORF">O3P69_002599</name>
</gene>
<proteinExistence type="predicted"/>
<dbReference type="Proteomes" id="UP001487740">
    <property type="component" value="Unassembled WGS sequence"/>
</dbReference>
<keyword evidence="3" id="KW-1185">Reference proteome</keyword>
<evidence type="ECO:0000313" key="3">
    <source>
        <dbReference type="Proteomes" id="UP001487740"/>
    </source>
</evidence>
<name>A0AAW0UNV5_SCYPA</name>
<evidence type="ECO:0000313" key="2">
    <source>
        <dbReference type="EMBL" id="KAK8400928.1"/>
    </source>
</evidence>
<protein>
    <submittedName>
        <fullName evidence="2">Uncharacterized protein</fullName>
    </submittedName>
</protein>
<organism evidence="2 3">
    <name type="scientific">Scylla paramamosain</name>
    <name type="common">Mud crab</name>
    <dbReference type="NCBI Taxonomy" id="85552"/>
    <lineage>
        <taxon>Eukaryota</taxon>
        <taxon>Metazoa</taxon>
        <taxon>Ecdysozoa</taxon>
        <taxon>Arthropoda</taxon>
        <taxon>Crustacea</taxon>
        <taxon>Multicrustacea</taxon>
        <taxon>Malacostraca</taxon>
        <taxon>Eumalacostraca</taxon>
        <taxon>Eucarida</taxon>
        <taxon>Decapoda</taxon>
        <taxon>Pleocyemata</taxon>
        <taxon>Brachyura</taxon>
        <taxon>Eubrachyura</taxon>
        <taxon>Portunoidea</taxon>
        <taxon>Portunidae</taxon>
        <taxon>Portuninae</taxon>
        <taxon>Scylla</taxon>
    </lineage>
</organism>
<feature type="region of interest" description="Disordered" evidence="1">
    <location>
        <begin position="45"/>
        <end position="72"/>
    </location>
</feature>
<evidence type="ECO:0000256" key="1">
    <source>
        <dbReference type="SAM" id="MobiDB-lite"/>
    </source>
</evidence>
<accession>A0AAW0UNV5</accession>
<dbReference type="AlphaFoldDB" id="A0AAW0UNV5"/>
<reference evidence="2 3" key="1">
    <citation type="submission" date="2023-03" db="EMBL/GenBank/DDBJ databases">
        <title>High-quality genome of Scylla paramamosain provides insights in environmental adaptation.</title>
        <authorList>
            <person name="Zhang L."/>
        </authorList>
    </citation>
    <scope>NUCLEOTIDE SEQUENCE [LARGE SCALE GENOMIC DNA]</scope>
    <source>
        <strain evidence="2">LZ_2023a</strain>
        <tissue evidence="2">Muscle</tissue>
    </source>
</reference>
<dbReference type="EMBL" id="JARAKH010000009">
    <property type="protein sequence ID" value="KAK8400928.1"/>
    <property type="molecule type" value="Genomic_DNA"/>
</dbReference>
<sequence>MNEAPKLGLYSSIVPLFHFRGSCEVARGRQNLYIRYNRDVRVWTPANEQKRNGGSGSQPAGAPLGARPPHTSRCVVKMTGRHIRND</sequence>